<reference evidence="2" key="1">
    <citation type="submission" date="2019-10" db="EMBL/GenBank/DDBJ databases">
        <authorList>
            <consortium name="PulseNet: The National Subtyping Network for Foodborne Disease Surveillance"/>
            <person name="Tarr C.L."/>
            <person name="Trees E."/>
            <person name="Katz L.S."/>
            <person name="Carleton-Romer H.A."/>
            <person name="Stroika S."/>
            <person name="Kucerova Z."/>
            <person name="Roache K.F."/>
            <person name="Sabol A.L."/>
            <person name="Besser J."/>
            <person name="Gerner-Smidt P."/>
        </authorList>
    </citation>
    <scope>NUCLEOTIDE SEQUENCE</scope>
    <source>
        <strain evidence="2">PNUSAS102632</strain>
    </source>
</reference>
<gene>
    <name evidence="2" type="ORF">GB848_19550</name>
</gene>
<feature type="signal peptide" evidence="1">
    <location>
        <begin position="1"/>
        <end position="20"/>
    </location>
</feature>
<dbReference type="InterPro" id="IPR008966">
    <property type="entry name" value="Adhesion_dom_sf"/>
</dbReference>
<dbReference type="GO" id="GO:0009289">
    <property type="term" value="C:pilus"/>
    <property type="evidence" value="ECO:0007669"/>
    <property type="project" value="InterPro"/>
</dbReference>
<evidence type="ECO:0000256" key="1">
    <source>
        <dbReference type="SAM" id="SignalP"/>
    </source>
</evidence>
<comment type="caution">
    <text evidence="2">The sequence shown here is derived from an EMBL/GenBank/DDBJ whole genome shotgun (WGS) entry which is preliminary data.</text>
</comment>
<evidence type="ECO:0000313" key="2">
    <source>
        <dbReference type="EMBL" id="EDF5515131.1"/>
    </source>
</evidence>
<protein>
    <recommendedName>
        <fullName evidence="3">Fimbrial protein</fullName>
    </recommendedName>
</protein>
<dbReference type="AlphaFoldDB" id="A0A628V6F1"/>
<feature type="chain" id="PRO_5026243380" description="Fimbrial protein" evidence="1">
    <location>
        <begin position="21"/>
        <end position="340"/>
    </location>
</feature>
<dbReference type="SUPFAM" id="SSF49401">
    <property type="entry name" value="Bacterial adhesins"/>
    <property type="match status" value="1"/>
</dbReference>
<dbReference type="InterPro" id="IPR036937">
    <property type="entry name" value="Adhesion_dom_fimbrial_sf"/>
</dbReference>
<evidence type="ECO:0008006" key="3">
    <source>
        <dbReference type="Google" id="ProtNLM"/>
    </source>
</evidence>
<accession>A0A628V6F1</accession>
<name>A0A628V6F1_SALER</name>
<proteinExistence type="predicted"/>
<dbReference type="EMBL" id="AAMBER010000016">
    <property type="protein sequence ID" value="EDF5515131.1"/>
    <property type="molecule type" value="Genomic_DNA"/>
</dbReference>
<organism evidence="2">
    <name type="scientific">Salmonella enterica</name>
    <name type="common">Salmonella choleraesuis</name>
    <dbReference type="NCBI Taxonomy" id="28901"/>
    <lineage>
        <taxon>Bacteria</taxon>
        <taxon>Pseudomonadati</taxon>
        <taxon>Pseudomonadota</taxon>
        <taxon>Gammaproteobacteria</taxon>
        <taxon>Enterobacterales</taxon>
        <taxon>Enterobacteriaceae</taxon>
        <taxon>Salmonella</taxon>
    </lineage>
</organism>
<dbReference type="Gene3D" id="2.60.40.1090">
    <property type="entry name" value="Fimbrial-type adhesion domain"/>
    <property type="match status" value="1"/>
</dbReference>
<sequence length="340" mass="37384">MYIRLSVCMLITIFSFPVNAYLYGVEGNMGHIQINPEQLVFKTGKAGDSVTLAASSFDATPFTGHWVTTSNATSEQNLYMRYYTTFVSSLPSGTSDGWFKLTDAVEFSSISVDFPVTSQRKLMLTSEGERTVGYNGSPATATAFIPWVSMIILKFRLTKDAIDTPTYIPAIDLFDYMAVYSSGDSSDAERLAFLNTISSPVQFRFSVTPGFISVPDPMCKVYPNQLDIDFGVFPVSKINEQVIQKTLQMTCNKNTSLKMIISGAGGTIDNGLYVLKTNRDDVVVQVKTDHLADPQGYVHGLTPVKDIPFAIPLSFDIKSIKSGVEPGDIVSNGWIVFSYE</sequence>
<keyword evidence="1" id="KW-0732">Signal</keyword>
<dbReference type="GO" id="GO:0007155">
    <property type="term" value="P:cell adhesion"/>
    <property type="evidence" value="ECO:0007669"/>
    <property type="project" value="InterPro"/>
</dbReference>